<evidence type="ECO:0000313" key="3">
    <source>
        <dbReference type="EMBL" id="GBP38592.1"/>
    </source>
</evidence>
<gene>
    <name evidence="3" type="ORF">EVAR_96194_1</name>
</gene>
<dbReference type="EMBL" id="BGZK01000351">
    <property type="protein sequence ID" value="GBP38592.1"/>
    <property type="molecule type" value="Genomic_DNA"/>
</dbReference>
<sequence>MKYKKNINHPVKFERTKLACHSSGLAKSGAGVTRRAATCGVRGPDKISSSGPPVGSSSQRPGAAASAPAGDNLMRHLLGGDRGDAGAHVLTRDPFGQFKGNYYFLLNLLMVVRLTRPGILLFVVIFYYVLVSRRVYVA</sequence>
<feature type="compositionally biased region" description="Low complexity" evidence="1">
    <location>
        <begin position="48"/>
        <end position="62"/>
    </location>
</feature>
<keyword evidence="4" id="KW-1185">Reference proteome</keyword>
<name>A0A4C1VJM5_EUMVA</name>
<comment type="caution">
    <text evidence="3">The sequence shown here is derived from an EMBL/GenBank/DDBJ whole genome shotgun (WGS) entry which is preliminary data.</text>
</comment>
<dbReference type="Proteomes" id="UP000299102">
    <property type="component" value="Unassembled WGS sequence"/>
</dbReference>
<protein>
    <submittedName>
        <fullName evidence="3">Uncharacterized protein</fullName>
    </submittedName>
</protein>
<reference evidence="3 4" key="1">
    <citation type="journal article" date="2019" name="Commun. Biol.">
        <title>The bagworm genome reveals a unique fibroin gene that provides high tensile strength.</title>
        <authorList>
            <person name="Kono N."/>
            <person name="Nakamura H."/>
            <person name="Ohtoshi R."/>
            <person name="Tomita M."/>
            <person name="Numata K."/>
            <person name="Arakawa K."/>
        </authorList>
    </citation>
    <scope>NUCLEOTIDE SEQUENCE [LARGE SCALE GENOMIC DNA]</scope>
</reference>
<evidence type="ECO:0000256" key="1">
    <source>
        <dbReference type="SAM" id="MobiDB-lite"/>
    </source>
</evidence>
<proteinExistence type="predicted"/>
<keyword evidence="2" id="KW-0812">Transmembrane</keyword>
<keyword evidence="2" id="KW-0472">Membrane</keyword>
<feature type="transmembrane region" description="Helical" evidence="2">
    <location>
        <begin position="102"/>
        <end position="130"/>
    </location>
</feature>
<organism evidence="3 4">
    <name type="scientific">Eumeta variegata</name>
    <name type="common">Bagworm moth</name>
    <name type="synonym">Eumeta japonica</name>
    <dbReference type="NCBI Taxonomy" id="151549"/>
    <lineage>
        <taxon>Eukaryota</taxon>
        <taxon>Metazoa</taxon>
        <taxon>Ecdysozoa</taxon>
        <taxon>Arthropoda</taxon>
        <taxon>Hexapoda</taxon>
        <taxon>Insecta</taxon>
        <taxon>Pterygota</taxon>
        <taxon>Neoptera</taxon>
        <taxon>Endopterygota</taxon>
        <taxon>Lepidoptera</taxon>
        <taxon>Glossata</taxon>
        <taxon>Ditrysia</taxon>
        <taxon>Tineoidea</taxon>
        <taxon>Psychidae</taxon>
        <taxon>Oiketicinae</taxon>
        <taxon>Eumeta</taxon>
    </lineage>
</organism>
<accession>A0A4C1VJM5</accession>
<dbReference type="AlphaFoldDB" id="A0A4C1VJM5"/>
<evidence type="ECO:0000256" key="2">
    <source>
        <dbReference type="SAM" id="Phobius"/>
    </source>
</evidence>
<evidence type="ECO:0000313" key="4">
    <source>
        <dbReference type="Proteomes" id="UP000299102"/>
    </source>
</evidence>
<feature type="region of interest" description="Disordered" evidence="1">
    <location>
        <begin position="40"/>
        <end position="69"/>
    </location>
</feature>
<keyword evidence="2" id="KW-1133">Transmembrane helix</keyword>